<name>A0ABM8C811_9BURK</name>
<evidence type="ECO:0000313" key="2">
    <source>
        <dbReference type="EMBL" id="BDT59421.1"/>
    </source>
</evidence>
<keyword evidence="3" id="KW-1185">Reference proteome</keyword>
<proteinExistence type="predicted"/>
<dbReference type="Proteomes" id="UP001163336">
    <property type="component" value="Chromosome"/>
</dbReference>
<feature type="chain" id="PRO_5046614094" evidence="1">
    <location>
        <begin position="45"/>
        <end position="61"/>
    </location>
</feature>
<evidence type="ECO:0000256" key="1">
    <source>
        <dbReference type="SAM" id="SignalP"/>
    </source>
</evidence>
<protein>
    <submittedName>
        <fullName evidence="2">Uncharacterized protein</fullName>
    </submittedName>
</protein>
<sequence length="61" mass="6203">MSKRASPPSDQRGLQSLRSASGKPRLLALSIALAFSAVVPTAAAAPASAPAVSVQRAAPYW</sequence>
<gene>
    <name evidence="2" type="ORF">MasN3_29150</name>
</gene>
<dbReference type="EMBL" id="AP026966">
    <property type="protein sequence ID" value="BDT59421.1"/>
    <property type="molecule type" value="Genomic_DNA"/>
</dbReference>
<keyword evidence="1" id="KW-0732">Signal</keyword>
<feature type="signal peptide" evidence="1">
    <location>
        <begin position="1"/>
        <end position="44"/>
    </location>
</feature>
<organism evidence="2 3">
    <name type="scientific">Massilia varians</name>
    <dbReference type="NCBI Taxonomy" id="457921"/>
    <lineage>
        <taxon>Bacteria</taxon>
        <taxon>Pseudomonadati</taxon>
        <taxon>Pseudomonadota</taxon>
        <taxon>Betaproteobacteria</taxon>
        <taxon>Burkholderiales</taxon>
        <taxon>Oxalobacteraceae</taxon>
        <taxon>Telluria group</taxon>
        <taxon>Massilia</taxon>
    </lineage>
</organism>
<dbReference type="RefSeq" id="WP_281908108.1">
    <property type="nucleotide sequence ID" value="NZ_AP026966.1"/>
</dbReference>
<accession>A0ABM8C811</accession>
<reference evidence="2" key="1">
    <citation type="submission" date="2022-11" db="EMBL/GenBank/DDBJ databases">
        <title>Isolation and characterization of PLA-degrading bacterium Massilia sp. from Antarctic soil.</title>
        <authorList>
            <person name="Sato K."/>
            <person name="Gomez-Fuentes C."/>
            <person name="Ahmad S.A."/>
            <person name="Zulkharnain A."/>
        </authorList>
    </citation>
    <scope>NUCLEOTIDE SEQUENCE</scope>
    <source>
        <strain evidence="2">N-3</strain>
    </source>
</reference>
<evidence type="ECO:0000313" key="3">
    <source>
        <dbReference type="Proteomes" id="UP001163336"/>
    </source>
</evidence>